<comment type="caution">
    <text evidence="2">The sequence shown here is derived from an EMBL/GenBank/DDBJ whole genome shotgun (WGS) entry which is preliminary data.</text>
</comment>
<evidence type="ECO:0000313" key="2">
    <source>
        <dbReference type="EMBL" id="KAI2666683.1"/>
    </source>
</evidence>
<dbReference type="Pfam" id="PF14846">
    <property type="entry name" value="DUF4485"/>
    <property type="match status" value="1"/>
</dbReference>
<evidence type="ECO:0000259" key="1">
    <source>
        <dbReference type="Pfam" id="PF14846"/>
    </source>
</evidence>
<protein>
    <submittedName>
        <fullName evidence="2">Centrosomal protein of 112 kDa</fullName>
    </submittedName>
</protein>
<dbReference type="PANTHER" id="PTHR18871:SF2">
    <property type="entry name" value="CENTROSOMAL PROTEIN OF 112 KDA"/>
    <property type="match status" value="1"/>
</dbReference>
<name>A0ABQ8MV18_LABRO</name>
<feature type="domain" description="DUF4485" evidence="1">
    <location>
        <begin position="122"/>
        <end position="207"/>
    </location>
</feature>
<sequence length="268" mass="30098">MLPDKVGAVAAECGLLEEPSDKFVVFNFVHVLLSQSSFPRESIDCGGRVIDLYQMISHRAAIPQVCVSSAARRVYCTRSAASLLLQRVSLTYTDVNALHHACLFVTLIRRSNMTDQDCFGILDSEFDHYLVDMKPYVLKLTDKTERQSCALWIKKLCDPVTCGSGLAGRKNRNMYARLLLHMLRKGVLEGPFTHKPEAGSLKTLPTYMSIYFDEPLLGRSQEQRSAVLPDWVSGELGQTDASWSTSPLSNTHRYEADYCYTTCVEVRI</sequence>
<dbReference type="Proteomes" id="UP000830375">
    <property type="component" value="Unassembled WGS sequence"/>
</dbReference>
<evidence type="ECO:0000313" key="3">
    <source>
        <dbReference type="Proteomes" id="UP000830375"/>
    </source>
</evidence>
<keyword evidence="3" id="KW-1185">Reference proteome</keyword>
<reference evidence="2 3" key="1">
    <citation type="submission" date="2022-01" db="EMBL/GenBank/DDBJ databases">
        <title>A high-quality chromosome-level genome assembly of rohu carp, Labeo rohita.</title>
        <authorList>
            <person name="Arick M.A. II"/>
            <person name="Hsu C.-Y."/>
            <person name="Magbanua Z."/>
            <person name="Pechanova O."/>
            <person name="Grover C."/>
            <person name="Miller E."/>
            <person name="Thrash A."/>
            <person name="Ezzel L."/>
            <person name="Alam S."/>
            <person name="Benzie J."/>
            <person name="Hamilton M."/>
            <person name="Karsi A."/>
            <person name="Lawrence M.L."/>
            <person name="Peterson D.G."/>
        </authorList>
    </citation>
    <scope>NUCLEOTIDE SEQUENCE [LARGE SCALE GENOMIC DNA]</scope>
    <source>
        <strain evidence="3">BAU-BD-2019</strain>
        <tissue evidence="2">Blood</tissue>
    </source>
</reference>
<gene>
    <name evidence="2" type="ORF">H4Q32_010607</name>
</gene>
<dbReference type="PANTHER" id="PTHR18871">
    <property type="entry name" value="CENTROSOMAL PROTEIN OF 112 KDA"/>
    <property type="match status" value="1"/>
</dbReference>
<dbReference type="InterPro" id="IPR027831">
    <property type="entry name" value="DUF4485"/>
</dbReference>
<accession>A0ABQ8MV18</accession>
<proteinExistence type="predicted"/>
<organism evidence="2 3">
    <name type="scientific">Labeo rohita</name>
    <name type="common">Indian major carp</name>
    <name type="synonym">Cyprinus rohita</name>
    <dbReference type="NCBI Taxonomy" id="84645"/>
    <lineage>
        <taxon>Eukaryota</taxon>
        <taxon>Metazoa</taxon>
        <taxon>Chordata</taxon>
        <taxon>Craniata</taxon>
        <taxon>Vertebrata</taxon>
        <taxon>Euteleostomi</taxon>
        <taxon>Actinopterygii</taxon>
        <taxon>Neopterygii</taxon>
        <taxon>Teleostei</taxon>
        <taxon>Ostariophysi</taxon>
        <taxon>Cypriniformes</taxon>
        <taxon>Cyprinidae</taxon>
        <taxon>Labeoninae</taxon>
        <taxon>Labeonini</taxon>
        <taxon>Labeo</taxon>
    </lineage>
</organism>
<dbReference type="EMBL" id="JACTAM010000003">
    <property type="protein sequence ID" value="KAI2666683.1"/>
    <property type="molecule type" value="Genomic_DNA"/>
</dbReference>
<dbReference type="InterPro" id="IPR055310">
    <property type="entry name" value="CEP112"/>
</dbReference>